<gene>
    <name evidence="2" type="ORF">CEK71_18760</name>
</gene>
<protein>
    <recommendedName>
        <fullName evidence="1">GmrSD restriction endonucleases N-terminal domain-containing protein</fullName>
    </recommendedName>
</protein>
<organism evidence="2 3">
    <name type="scientific">Methylovulum psychrotolerans</name>
    <dbReference type="NCBI Taxonomy" id="1704499"/>
    <lineage>
        <taxon>Bacteria</taxon>
        <taxon>Pseudomonadati</taxon>
        <taxon>Pseudomonadota</taxon>
        <taxon>Gammaproteobacteria</taxon>
        <taxon>Methylococcales</taxon>
        <taxon>Methylococcaceae</taxon>
        <taxon>Methylovulum</taxon>
    </lineage>
</organism>
<dbReference type="PANTHER" id="PTHR37292">
    <property type="entry name" value="VNG6097C"/>
    <property type="match status" value="1"/>
</dbReference>
<dbReference type="Proteomes" id="UP000197019">
    <property type="component" value="Chromosome"/>
</dbReference>
<dbReference type="InterPro" id="IPR004919">
    <property type="entry name" value="GmrSD_N"/>
</dbReference>
<reference evidence="2 3" key="1">
    <citation type="submission" date="2017-06" db="EMBL/GenBank/DDBJ databases">
        <title>Genome Sequencing of the methanotroph Methylovulum psychrotolerants str. HV10-M2 isolated from a high-altitude environment.</title>
        <authorList>
            <person name="Mateos-Rivera A."/>
        </authorList>
    </citation>
    <scope>NUCLEOTIDE SEQUENCE [LARGE SCALE GENOMIC DNA]</scope>
    <source>
        <strain evidence="2 3">HV10_M2</strain>
    </source>
</reference>
<feature type="domain" description="GmrSD restriction endonucleases N-terminal" evidence="1">
    <location>
        <begin position="77"/>
        <end position="346"/>
    </location>
</feature>
<proteinExistence type="predicted"/>
<dbReference type="KEGG" id="mpsy:CEK71_18760"/>
<evidence type="ECO:0000259" key="1">
    <source>
        <dbReference type="Pfam" id="PF03235"/>
    </source>
</evidence>
<dbReference type="AlphaFoldDB" id="A0A1Z4C353"/>
<dbReference type="PANTHER" id="PTHR37292:SF2">
    <property type="entry name" value="DUF262 DOMAIN-CONTAINING PROTEIN"/>
    <property type="match status" value="1"/>
</dbReference>
<evidence type="ECO:0000313" key="3">
    <source>
        <dbReference type="Proteomes" id="UP000197019"/>
    </source>
</evidence>
<dbReference type="Pfam" id="PF03235">
    <property type="entry name" value="GmrSD_N"/>
    <property type="match status" value="1"/>
</dbReference>
<sequence length="754" mass="86537">MAVTHSPQTYLTHINNLSYPHNPMDVKANMTANGSAETQGIHSKMNKLFPENQTVAALPITEYLDWAAHPDRYSTILAMPPIQRGFVWKPKQIQDLWDSLLRNMPIGSLLLKASGAGVKSGKVTSGARIIEENSKPSFHLMDGQQRTLAMLLGFPCANGAQHKLWVDFSEPGKNGSIFQLRVTTAAQPFGYAADGGRLSLHERREARIHWDNDDKAKAEKSHLEVFNDAMTRPWKAGGKRQEYLVEVNKFWEWLDTDGGSEMQKEVVQKWLMPNQEIDLDDLILERVKSFRLALTRLRTQWIAVIKIPDIEKQADIEDPSHDYLTILFDRISSNGTRLSPDDLLFSMIKQSWPEAHNIVYALQKEVGSLMKPTDFVMTAFRLAVLQSGNAKLGDPELNAKTFHRHLSELLGIDDSPGCLRKMIGNEGILVKAFKSLVEMIEYRGGQDIGIPKIMFPFMNDSMLQVILYWLICNRENSVSFKDLREEVIRFILFWFVCSKDTASAYKASRVAMEVVRGETGCFPGKKLYQTLTAQQDKGDSLFLPLVAPSQNVLDSKQFRKQDERTSYFFGDIHFLLYANFVSNKKLLLWFQRQWAVKKFGEEKFVPMAGQDEDNVPYDFDHLIPQSNWSSLFSMDRNGIKNQGNRKEFENLYYRRALGNSIGNYRVMDSSENRSRGDSSLRVELVEPSDTWEVYAINPADKIEREKWLLASPEEGWRWDDDRLLAFQYAVESRVLYLYNRYFEEVMFSKWVSGG</sequence>
<evidence type="ECO:0000313" key="2">
    <source>
        <dbReference type="EMBL" id="ASF47944.1"/>
    </source>
</evidence>
<name>A0A1Z4C353_9GAMM</name>
<keyword evidence="3" id="KW-1185">Reference proteome</keyword>
<accession>A0A1Z4C353</accession>
<dbReference type="EMBL" id="CP022129">
    <property type="protein sequence ID" value="ASF47944.1"/>
    <property type="molecule type" value="Genomic_DNA"/>
</dbReference>
<dbReference type="OrthoDB" id="9798761at2"/>